<keyword evidence="6" id="KW-1185">Reference proteome</keyword>
<keyword evidence="1" id="KW-0805">Transcription regulation</keyword>
<evidence type="ECO:0000313" key="5">
    <source>
        <dbReference type="EMBL" id="CCW19060.1"/>
    </source>
</evidence>
<dbReference type="InterPro" id="IPR018060">
    <property type="entry name" value="HTH_AraC"/>
</dbReference>
<dbReference type="InterPro" id="IPR018062">
    <property type="entry name" value="HTH_AraC-typ_CS"/>
</dbReference>
<dbReference type="PROSITE" id="PS00041">
    <property type="entry name" value="HTH_ARAC_FAMILY_1"/>
    <property type="match status" value="1"/>
</dbReference>
<feature type="domain" description="HTH araC/xylS-type" evidence="4">
    <location>
        <begin position="204"/>
        <end position="301"/>
    </location>
</feature>
<gene>
    <name evidence="5" type="ORF">EBBID32_34220</name>
</gene>
<reference evidence="5 6" key="1">
    <citation type="submission" date="2013-03" db="EMBL/GenBank/DDBJ databases">
        <authorList>
            <person name="Le V."/>
        </authorList>
    </citation>
    <scope>NUCLEOTIDE SEQUENCE [LARGE SCALE GENOMIC DNA]</scope>
    <source>
        <strain evidence="5 6">BiD32</strain>
    </source>
</reference>
<dbReference type="EMBL" id="CAVK010000170">
    <property type="protein sequence ID" value="CCW19060.1"/>
    <property type="molecule type" value="Genomic_DNA"/>
</dbReference>
<dbReference type="InterPro" id="IPR050204">
    <property type="entry name" value="AraC_XylS_family_regulators"/>
</dbReference>
<dbReference type="InterPro" id="IPR009057">
    <property type="entry name" value="Homeodomain-like_sf"/>
</dbReference>
<organism evidence="5 6">
    <name type="scientific">Sphingobium indicum BiD32</name>
    <dbReference type="NCBI Taxonomy" id="1301087"/>
    <lineage>
        <taxon>Bacteria</taxon>
        <taxon>Pseudomonadati</taxon>
        <taxon>Pseudomonadota</taxon>
        <taxon>Alphaproteobacteria</taxon>
        <taxon>Sphingomonadales</taxon>
        <taxon>Sphingomonadaceae</taxon>
        <taxon>Sphingobium</taxon>
    </lineage>
</organism>
<dbReference type="PANTHER" id="PTHR46796:SF7">
    <property type="entry name" value="ARAC FAMILY TRANSCRIPTIONAL REGULATOR"/>
    <property type="match status" value="1"/>
</dbReference>
<sequence>MTDPLSDLLEMVHARSAISGRMIAGGEWARRFANLNAIKFCAAIEGKAWWFMEGMAEPLRFEAGDILVMNGTRPLILASTPGLIRDAENTPLFRDEAGIYRLGRGEDFIMLGGAVTVDERRQPLLLAGLPPVLVVSSAANEASTLGWLLKQLLSELELQGRPGHTIVIAELAQLLFVKTLRAYLMHAPGNDGGWLKGLGDKKLAPALSRMHSEPARNWNLEELAQAAGMPRTSFAVRFRRIMGIPPLTYLTTWRMHIAERDLRTGASIAEIAEAVGYKSESAFSHAFKRIIGVAPGRCRWQQTFGETRLPLPHAEARPFRVVA</sequence>
<dbReference type="SUPFAM" id="SSF46689">
    <property type="entry name" value="Homeodomain-like"/>
    <property type="match status" value="2"/>
</dbReference>
<evidence type="ECO:0000259" key="4">
    <source>
        <dbReference type="PROSITE" id="PS01124"/>
    </source>
</evidence>
<dbReference type="Gene3D" id="1.10.10.60">
    <property type="entry name" value="Homeodomain-like"/>
    <property type="match status" value="2"/>
</dbReference>
<dbReference type="SMART" id="SM00342">
    <property type="entry name" value="HTH_ARAC"/>
    <property type="match status" value="1"/>
</dbReference>
<dbReference type="PROSITE" id="PS01124">
    <property type="entry name" value="HTH_ARAC_FAMILY_2"/>
    <property type="match status" value="1"/>
</dbReference>
<dbReference type="GO" id="GO:0003700">
    <property type="term" value="F:DNA-binding transcription factor activity"/>
    <property type="evidence" value="ECO:0007669"/>
    <property type="project" value="InterPro"/>
</dbReference>
<dbReference type="Pfam" id="PF12852">
    <property type="entry name" value="Cupin_6"/>
    <property type="match status" value="1"/>
</dbReference>
<dbReference type="RefSeq" id="WP_006961640.1">
    <property type="nucleotide sequence ID" value="NZ_CAVK010000170.1"/>
</dbReference>
<dbReference type="Proteomes" id="UP000013201">
    <property type="component" value="Unassembled WGS sequence"/>
</dbReference>
<comment type="caution">
    <text evidence="5">The sequence shown here is derived from an EMBL/GenBank/DDBJ whole genome shotgun (WGS) entry which is preliminary data.</text>
</comment>
<reference evidence="6" key="2">
    <citation type="submission" date="2013-04" db="EMBL/GenBank/DDBJ databases">
        <title>Bisphenol A degrading Sphingobium sp. strain BiD32.</title>
        <authorList>
            <person name="Nielsen J.L."/>
            <person name="Zhou N.A."/>
            <person name="Kjeldal H."/>
        </authorList>
    </citation>
    <scope>NUCLEOTIDE SEQUENCE [LARGE SCALE GENOMIC DNA]</scope>
    <source>
        <strain evidence="6">BiD32</strain>
    </source>
</reference>
<name>N1MPA5_9SPHN</name>
<dbReference type="InterPro" id="IPR020449">
    <property type="entry name" value="Tscrpt_reg_AraC-type_HTH"/>
</dbReference>
<keyword evidence="2" id="KW-0238">DNA-binding</keyword>
<dbReference type="PRINTS" id="PR00032">
    <property type="entry name" value="HTHARAC"/>
</dbReference>
<dbReference type="PANTHER" id="PTHR46796">
    <property type="entry name" value="HTH-TYPE TRANSCRIPTIONAL ACTIVATOR RHAS-RELATED"/>
    <property type="match status" value="1"/>
</dbReference>
<proteinExistence type="predicted"/>
<dbReference type="Pfam" id="PF12833">
    <property type="entry name" value="HTH_18"/>
    <property type="match status" value="1"/>
</dbReference>
<protein>
    <submittedName>
        <fullName evidence="5">Transcriptional regulator, AraC family</fullName>
    </submittedName>
</protein>
<keyword evidence="3" id="KW-0804">Transcription</keyword>
<accession>N1MPA5</accession>
<evidence type="ECO:0000256" key="3">
    <source>
        <dbReference type="ARBA" id="ARBA00023163"/>
    </source>
</evidence>
<evidence type="ECO:0000256" key="2">
    <source>
        <dbReference type="ARBA" id="ARBA00023125"/>
    </source>
</evidence>
<evidence type="ECO:0000256" key="1">
    <source>
        <dbReference type="ARBA" id="ARBA00023015"/>
    </source>
</evidence>
<evidence type="ECO:0000313" key="6">
    <source>
        <dbReference type="Proteomes" id="UP000013201"/>
    </source>
</evidence>
<dbReference type="AlphaFoldDB" id="N1MPA5"/>
<dbReference type="InterPro" id="IPR032783">
    <property type="entry name" value="AraC_lig"/>
</dbReference>
<dbReference type="GO" id="GO:0043565">
    <property type="term" value="F:sequence-specific DNA binding"/>
    <property type="evidence" value="ECO:0007669"/>
    <property type="project" value="InterPro"/>
</dbReference>